<dbReference type="Proteomes" id="UP000184170">
    <property type="component" value="Unassembled WGS sequence"/>
</dbReference>
<evidence type="ECO:0000313" key="12">
    <source>
        <dbReference type="EMBL" id="SHE57665.1"/>
    </source>
</evidence>
<dbReference type="EMBL" id="FQVA01000001">
    <property type="protein sequence ID" value="SHE57665.1"/>
    <property type="molecule type" value="Genomic_DNA"/>
</dbReference>
<keyword evidence="7" id="KW-0472">Membrane</keyword>
<dbReference type="InterPro" id="IPR001469">
    <property type="entry name" value="ATP_synth_F1_dsu/esu"/>
</dbReference>
<dbReference type="OrthoDB" id="272739at2"/>
<keyword evidence="13" id="KW-1185">Reference proteome</keyword>
<dbReference type="SUPFAM" id="SSF51344">
    <property type="entry name" value="Epsilon subunit of F1F0-ATP synthase N-terminal domain"/>
    <property type="match status" value="1"/>
</dbReference>
<reference evidence="13" key="1">
    <citation type="submission" date="2016-11" db="EMBL/GenBank/DDBJ databases">
        <authorList>
            <person name="Varghese N."/>
            <person name="Submissions S."/>
        </authorList>
    </citation>
    <scope>NUCLEOTIDE SEQUENCE [LARGE SCALE GENOMIC DNA]</scope>
    <source>
        <strain evidence="13">CGMCC 1.7063</strain>
    </source>
</reference>
<name>A0A1M4ULX8_9GAMM</name>
<comment type="function">
    <text evidence="1">Produces ATP from ADP in the presence of a proton gradient across the membrane.</text>
</comment>
<organism evidence="12 13">
    <name type="scientific">Microbulbifer donghaiensis</name>
    <dbReference type="NCBI Taxonomy" id="494016"/>
    <lineage>
        <taxon>Bacteria</taxon>
        <taxon>Pseudomonadati</taxon>
        <taxon>Pseudomonadota</taxon>
        <taxon>Gammaproteobacteria</taxon>
        <taxon>Cellvibrionales</taxon>
        <taxon>Microbulbiferaceae</taxon>
        <taxon>Microbulbifer</taxon>
    </lineage>
</organism>
<evidence type="ECO:0000256" key="10">
    <source>
        <dbReference type="ARBA" id="ARBA00031795"/>
    </source>
</evidence>
<sequence length="135" mass="15620">MDSFTLRLYSAMEQREFAGVTSFVGEDLSGSFGILAGHQRCMTSLVFGLARFRCGGDDWQYLALPGGLLYFLDNHLQIYSRSYLVASDYERISALLRQQLLAEEQSLHEMKESLRRMEESILRRLWEVGRRKAQE</sequence>
<dbReference type="GO" id="GO:0045259">
    <property type="term" value="C:proton-transporting ATP synthase complex"/>
    <property type="evidence" value="ECO:0007669"/>
    <property type="project" value="UniProtKB-KW"/>
</dbReference>
<feature type="domain" description="ATP synthase F1 complex delta/epsilon subunit N-terminal" evidence="11">
    <location>
        <begin position="5"/>
        <end position="81"/>
    </location>
</feature>
<evidence type="ECO:0000256" key="3">
    <source>
        <dbReference type="ARBA" id="ARBA00005712"/>
    </source>
</evidence>
<dbReference type="AlphaFoldDB" id="A0A1M4ULX8"/>
<proteinExistence type="inferred from homology"/>
<keyword evidence="5" id="KW-0813">Transport</keyword>
<dbReference type="CDD" id="cd12152">
    <property type="entry name" value="F1-ATPase_delta"/>
    <property type="match status" value="1"/>
</dbReference>
<dbReference type="InterPro" id="IPR036771">
    <property type="entry name" value="ATPsynth_dsu/esu_N"/>
</dbReference>
<comment type="similarity">
    <text evidence="3">Belongs to the ATPase epsilon chain family.</text>
</comment>
<evidence type="ECO:0000256" key="4">
    <source>
        <dbReference type="ARBA" id="ARBA00014480"/>
    </source>
</evidence>
<comment type="subcellular location">
    <subcellularLocation>
        <location evidence="2">Endomembrane system</location>
        <topology evidence="2">Peripheral membrane protein</topology>
    </subcellularLocation>
</comment>
<keyword evidence="6" id="KW-0406">Ion transport</keyword>
<dbReference type="STRING" id="494016.SAMN04487965_0200"/>
<evidence type="ECO:0000256" key="5">
    <source>
        <dbReference type="ARBA" id="ARBA00022448"/>
    </source>
</evidence>
<gene>
    <name evidence="12" type="ORF">SAMN04487965_0200</name>
</gene>
<dbReference type="Pfam" id="PF02823">
    <property type="entry name" value="ATP-synt_DE_N"/>
    <property type="match status" value="1"/>
</dbReference>
<keyword evidence="8" id="KW-0066">ATP synthesis</keyword>
<dbReference type="InterPro" id="IPR020546">
    <property type="entry name" value="ATP_synth_F1_dsu/esu_N"/>
</dbReference>
<dbReference type="GO" id="GO:0046933">
    <property type="term" value="F:proton-transporting ATP synthase activity, rotational mechanism"/>
    <property type="evidence" value="ECO:0007669"/>
    <property type="project" value="InterPro"/>
</dbReference>
<dbReference type="GO" id="GO:0012505">
    <property type="term" value="C:endomembrane system"/>
    <property type="evidence" value="ECO:0007669"/>
    <property type="project" value="UniProtKB-SubCell"/>
</dbReference>
<evidence type="ECO:0000313" key="13">
    <source>
        <dbReference type="Proteomes" id="UP000184170"/>
    </source>
</evidence>
<evidence type="ECO:0000256" key="9">
    <source>
        <dbReference type="ARBA" id="ARBA00030215"/>
    </source>
</evidence>
<accession>A0A1M4ULX8</accession>
<dbReference type="RefSeq" id="WP_073270572.1">
    <property type="nucleotide sequence ID" value="NZ_FQVA01000001.1"/>
</dbReference>
<evidence type="ECO:0000256" key="6">
    <source>
        <dbReference type="ARBA" id="ARBA00023065"/>
    </source>
</evidence>
<evidence type="ECO:0000256" key="7">
    <source>
        <dbReference type="ARBA" id="ARBA00023136"/>
    </source>
</evidence>
<protein>
    <recommendedName>
        <fullName evidence="4">ATP synthase epsilon chain</fullName>
    </recommendedName>
    <alternativeName>
        <fullName evidence="10">ATP synthase F1 sector epsilon subunit</fullName>
    </alternativeName>
    <alternativeName>
        <fullName evidence="9">F-ATPase epsilon subunit</fullName>
    </alternativeName>
</protein>
<evidence type="ECO:0000259" key="11">
    <source>
        <dbReference type="Pfam" id="PF02823"/>
    </source>
</evidence>
<evidence type="ECO:0000256" key="1">
    <source>
        <dbReference type="ARBA" id="ARBA00003543"/>
    </source>
</evidence>
<evidence type="ECO:0000256" key="8">
    <source>
        <dbReference type="ARBA" id="ARBA00023196"/>
    </source>
</evidence>
<keyword evidence="8" id="KW-0139">CF(1)</keyword>
<evidence type="ECO:0000256" key="2">
    <source>
        <dbReference type="ARBA" id="ARBA00004184"/>
    </source>
</evidence>
<dbReference type="Gene3D" id="2.60.15.10">
    <property type="entry name" value="F0F1 ATP synthase delta/epsilon subunit, N-terminal"/>
    <property type="match status" value="1"/>
</dbReference>